<dbReference type="FunFam" id="3.30.230.10:FF:000002">
    <property type="entry name" value="30S ribosomal protein S5"/>
    <property type="match status" value="1"/>
</dbReference>
<sequence length="334" mass="37818">MHAIVTSFHTSKHHQNFQSIMIRLVRPLGLRGLAPRAAFRTCPTIIRNNHTDSTEKERRDKHVEQLKKYYPPALVNSILEAESAVTPEMWKNRKPNQNVEFGPIYADDYAQYDPLYDFPRHDWVDKTQPWQPLPKQIPPGTSLKPDEYVGSVNLTRMQQLTGLDIDYIKSLSVRQITQKRVVNMTRKGKQPSFYSLVIVGDGNGHIGIGEGRNALEPSQAAARAHWNAVKNLVYIPRFEGRTIYGNIKHKYHSVLLDLRAAPPGSGLRVNHVIYEICKCVGIKDLVGNVGRSRNPMNVAKAAIEALSTKQTIIEDIAASRGKKIIDVTNTYYKF</sequence>
<dbReference type="EMBL" id="HG937693">
    <property type="protein sequence ID" value="CDP34071.1"/>
    <property type="molecule type" value="Genomic_DNA"/>
</dbReference>
<dbReference type="GO" id="GO:0003735">
    <property type="term" value="F:structural constituent of ribosome"/>
    <property type="evidence" value="ECO:0007669"/>
    <property type="project" value="UniProtKB-UniRule"/>
</dbReference>
<reference evidence="11" key="2">
    <citation type="submission" date="2014-06" db="EMBL/GenBank/DDBJ databases">
        <title>The complete genome of Blastobotrys (Arxula) adeninivorans LS3 - a yeast of biotechnological interest.</title>
        <authorList>
            <person name="Kunze G."/>
            <person name="Gaillardin C."/>
            <person name="Czernicka M."/>
            <person name="Durrens P."/>
            <person name="Martin T."/>
            <person name="Boer E."/>
            <person name="Gabaldon T."/>
            <person name="Cruz J."/>
            <person name="Talla E."/>
            <person name="Marck C."/>
            <person name="Goffeau A."/>
            <person name="Barbe V."/>
            <person name="Baret P."/>
            <person name="Baronian K."/>
            <person name="Beier S."/>
            <person name="Bleykasten C."/>
            <person name="Bode R."/>
            <person name="Casaregola S."/>
            <person name="Despons L."/>
            <person name="Fairhead C."/>
            <person name="Giersberg M."/>
            <person name="Gierski P."/>
            <person name="Hahnel U."/>
            <person name="Hartmann A."/>
            <person name="Jankowska D."/>
            <person name="Jubin C."/>
            <person name="Jung P."/>
            <person name="Lafontaine I."/>
            <person name="Leh-Louis V."/>
            <person name="Lemaire M."/>
            <person name="Marcet-Houben M."/>
            <person name="Mascher M."/>
            <person name="Morel G."/>
            <person name="Richard G.-F."/>
            <person name="Riechen J."/>
            <person name="Sacerdot C."/>
            <person name="Sarkar A."/>
            <person name="Savel G."/>
            <person name="Schacherer J."/>
            <person name="Sherman D."/>
            <person name="Straub M.-L."/>
            <person name="Stein N."/>
            <person name="Thierry A."/>
            <person name="Trautwein-Schult A."/>
            <person name="Westhof E."/>
            <person name="Worch S."/>
            <person name="Dujon B."/>
            <person name="Souciet J.-L."/>
            <person name="Wincker P."/>
            <person name="Scholz U."/>
            <person name="Neuveglise N."/>
        </authorList>
    </citation>
    <scope>NUCLEOTIDE SEQUENCE</scope>
    <source>
        <strain evidence="11">LS3</strain>
    </source>
</reference>
<comment type="similarity">
    <text evidence="2 9">Belongs to the universal ribosomal protein uS5 family.</text>
</comment>
<dbReference type="PANTHER" id="PTHR48277">
    <property type="entry name" value="MITOCHONDRIAL RIBOSOMAL PROTEIN S5"/>
    <property type="match status" value="1"/>
</dbReference>
<comment type="subcellular location">
    <subcellularLocation>
        <location evidence="1">Mitochondrion</location>
    </subcellularLocation>
</comment>
<evidence type="ECO:0000256" key="7">
    <source>
        <dbReference type="ARBA" id="ARBA00041606"/>
    </source>
</evidence>
<evidence type="ECO:0000256" key="9">
    <source>
        <dbReference type="RuleBase" id="RU003823"/>
    </source>
</evidence>
<dbReference type="PROSITE" id="PS50881">
    <property type="entry name" value="S5_DSRBD"/>
    <property type="match status" value="1"/>
</dbReference>
<dbReference type="PANTHER" id="PTHR48277:SF1">
    <property type="entry name" value="MITOCHONDRIAL RIBOSOMAL PROTEIN S5"/>
    <property type="match status" value="1"/>
</dbReference>
<dbReference type="Gene3D" id="3.30.230.10">
    <property type="match status" value="1"/>
</dbReference>
<dbReference type="InterPro" id="IPR014721">
    <property type="entry name" value="Ribsml_uS5_D2-typ_fold_subgr"/>
</dbReference>
<evidence type="ECO:0000256" key="3">
    <source>
        <dbReference type="ARBA" id="ARBA00022980"/>
    </source>
</evidence>
<dbReference type="SUPFAM" id="SSF54768">
    <property type="entry name" value="dsRNA-binding domain-like"/>
    <property type="match status" value="1"/>
</dbReference>
<reference evidence="11" key="1">
    <citation type="submission" date="2014-02" db="EMBL/GenBank/DDBJ databases">
        <authorList>
            <person name="Genoscope - CEA"/>
        </authorList>
    </citation>
    <scope>NUCLEOTIDE SEQUENCE</scope>
    <source>
        <strain evidence="11">LS3</strain>
    </source>
</reference>
<evidence type="ECO:0000256" key="2">
    <source>
        <dbReference type="ARBA" id="ARBA00008945"/>
    </source>
</evidence>
<evidence type="ECO:0000259" key="10">
    <source>
        <dbReference type="PROSITE" id="PS50881"/>
    </source>
</evidence>
<dbReference type="GO" id="GO:0005763">
    <property type="term" value="C:mitochondrial small ribosomal subunit"/>
    <property type="evidence" value="ECO:0007669"/>
    <property type="project" value="UniProtKB-ARBA"/>
</dbReference>
<keyword evidence="4" id="KW-0496">Mitochondrion</keyword>
<dbReference type="AlphaFoldDB" id="A0A060T4G0"/>
<dbReference type="GO" id="GO:0005743">
    <property type="term" value="C:mitochondrial inner membrane"/>
    <property type="evidence" value="ECO:0007669"/>
    <property type="project" value="UniProtKB-ARBA"/>
</dbReference>
<evidence type="ECO:0000256" key="6">
    <source>
        <dbReference type="ARBA" id="ARBA00039335"/>
    </source>
</evidence>
<dbReference type="InterPro" id="IPR013810">
    <property type="entry name" value="Ribosomal_uS5_N"/>
</dbReference>
<evidence type="ECO:0000256" key="5">
    <source>
        <dbReference type="ARBA" id="ARBA00023274"/>
    </source>
</evidence>
<dbReference type="FunFam" id="3.30.160.20:FF:000022">
    <property type="entry name" value="28S ribosomal protein S5, mitochondrial"/>
    <property type="match status" value="1"/>
</dbReference>
<proteinExistence type="inferred from homology"/>
<dbReference type="InterPro" id="IPR020568">
    <property type="entry name" value="Ribosomal_Su5_D2-typ_SF"/>
</dbReference>
<keyword evidence="5 8" id="KW-0687">Ribonucleoprotein</keyword>
<feature type="domain" description="S5 DRBM" evidence="10">
    <location>
        <begin position="171"/>
        <end position="235"/>
    </location>
</feature>
<organism evidence="11">
    <name type="scientific">Blastobotrys adeninivorans</name>
    <name type="common">Yeast</name>
    <name type="synonym">Arxula adeninivorans</name>
    <dbReference type="NCBI Taxonomy" id="409370"/>
    <lineage>
        <taxon>Eukaryota</taxon>
        <taxon>Fungi</taxon>
        <taxon>Dikarya</taxon>
        <taxon>Ascomycota</taxon>
        <taxon>Saccharomycotina</taxon>
        <taxon>Dipodascomycetes</taxon>
        <taxon>Dipodascales</taxon>
        <taxon>Trichomonascaceae</taxon>
        <taxon>Blastobotrys</taxon>
    </lineage>
</organism>
<dbReference type="PhylomeDB" id="A0A060T4G0"/>
<name>A0A060T4G0_BLAAD</name>
<dbReference type="GO" id="GO:0003723">
    <property type="term" value="F:RNA binding"/>
    <property type="evidence" value="ECO:0007669"/>
    <property type="project" value="InterPro"/>
</dbReference>
<dbReference type="InterPro" id="IPR005324">
    <property type="entry name" value="Ribosomal_uS5_C"/>
</dbReference>
<dbReference type="GO" id="GO:0006412">
    <property type="term" value="P:translation"/>
    <property type="evidence" value="ECO:0007669"/>
    <property type="project" value="InterPro"/>
</dbReference>
<evidence type="ECO:0000313" key="11">
    <source>
        <dbReference type="EMBL" id="CDP34071.1"/>
    </source>
</evidence>
<dbReference type="Pfam" id="PF03719">
    <property type="entry name" value="Ribosomal_S5_C"/>
    <property type="match status" value="1"/>
</dbReference>
<protein>
    <recommendedName>
        <fullName evidence="6">Small ribosomal subunit protein uS5m</fullName>
    </recommendedName>
    <alternativeName>
        <fullName evidence="7">28S ribosomal protein S5, mitochondrial</fullName>
    </alternativeName>
</protein>
<keyword evidence="3 8" id="KW-0689">Ribosomal protein</keyword>
<evidence type="ECO:0000256" key="1">
    <source>
        <dbReference type="ARBA" id="ARBA00004173"/>
    </source>
</evidence>
<dbReference type="SUPFAM" id="SSF54211">
    <property type="entry name" value="Ribosomal protein S5 domain 2-like"/>
    <property type="match status" value="1"/>
</dbReference>
<dbReference type="Gene3D" id="3.30.160.20">
    <property type="match status" value="1"/>
</dbReference>
<evidence type="ECO:0000256" key="8">
    <source>
        <dbReference type="PROSITE-ProRule" id="PRU00268"/>
    </source>
</evidence>
<dbReference type="InterPro" id="IPR000851">
    <property type="entry name" value="Ribosomal_uS5"/>
</dbReference>
<gene>
    <name evidence="11" type="ORF">GNLVRS02_ARAD1C04004g</name>
</gene>
<evidence type="ECO:0000256" key="4">
    <source>
        <dbReference type="ARBA" id="ARBA00023128"/>
    </source>
</evidence>
<dbReference type="Pfam" id="PF00333">
    <property type="entry name" value="Ribosomal_S5"/>
    <property type="match status" value="1"/>
</dbReference>
<accession>A0A060T4G0</accession>